<proteinExistence type="predicted"/>
<protein>
    <submittedName>
        <fullName evidence="1">Uncharacterized protein</fullName>
    </submittedName>
</protein>
<gene>
    <name evidence="1" type="ORF">HERI1096_LOCUS4900</name>
</gene>
<reference evidence="1" key="1">
    <citation type="submission" date="2021-01" db="EMBL/GenBank/DDBJ databases">
        <authorList>
            <person name="Corre E."/>
            <person name="Pelletier E."/>
            <person name="Niang G."/>
            <person name="Scheremetjew M."/>
            <person name="Finn R."/>
            <person name="Kale V."/>
            <person name="Holt S."/>
            <person name="Cochrane G."/>
            <person name="Meng A."/>
            <person name="Brown T."/>
            <person name="Cohen L."/>
        </authorList>
    </citation>
    <scope>NUCLEOTIDE SEQUENCE</scope>
    <source>
        <strain evidence="1">CCMP281</strain>
    </source>
</reference>
<evidence type="ECO:0000313" key="1">
    <source>
        <dbReference type="EMBL" id="CAE0104242.1"/>
    </source>
</evidence>
<name>A0A7S3AJ00_9EUKA</name>
<accession>A0A7S3AJ00</accession>
<organism evidence="1">
    <name type="scientific">Haptolina ericina</name>
    <dbReference type="NCBI Taxonomy" id="156174"/>
    <lineage>
        <taxon>Eukaryota</taxon>
        <taxon>Haptista</taxon>
        <taxon>Haptophyta</taxon>
        <taxon>Prymnesiophyceae</taxon>
        <taxon>Prymnesiales</taxon>
        <taxon>Prymnesiaceae</taxon>
        <taxon>Haptolina</taxon>
    </lineage>
</organism>
<dbReference type="Gene3D" id="2.170.150.20">
    <property type="entry name" value="Peptide methionine sulfoxide reductase"/>
    <property type="match status" value="1"/>
</dbReference>
<sequence>MHAHQKQPSPASCPAQALVPQTFLADALLLRKQEDTFLHAEQRTHLGEPVSVLHFKQPGRLSNLELPFALVLLADINPAGIVEVPTPANEAKDSWFPDFSWNHWVVCSQPDGSMQHLGWRFTRKPSARSTGPESFVAMIVRVVERSGPLASSVGALAETELVREATPSSASLAADLKDAPEEVLLPELDVGIDAPTWLVGLAMAFSSRSASPM</sequence>
<dbReference type="AlphaFoldDB" id="A0A7S3AJ00"/>
<dbReference type="EMBL" id="HBHX01008851">
    <property type="protein sequence ID" value="CAE0104242.1"/>
    <property type="molecule type" value="Transcribed_RNA"/>
</dbReference>